<dbReference type="OrthoDB" id="5398572at2759"/>
<feature type="compositionally biased region" description="Basic and acidic residues" evidence="4">
    <location>
        <begin position="502"/>
        <end position="520"/>
    </location>
</feature>
<keyword evidence="8" id="KW-1185">Reference proteome</keyword>
<dbReference type="Gene3D" id="1.10.10.60">
    <property type="entry name" value="Homeodomain-like"/>
    <property type="match status" value="1"/>
</dbReference>
<dbReference type="CDD" id="cd11660">
    <property type="entry name" value="SANT_TRF"/>
    <property type="match status" value="1"/>
</dbReference>
<evidence type="ECO:0000313" key="7">
    <source>
        <dbReference type="EMBL" id="KAA8912906.1"/>
    </source>
</evidence>
<dbReference type="SMART" id="SM00717">
    <property type="entry name" value="SANT"/>
    <property type="match status" value="1"/>
</dbReference>
<feature type="region of interest" description="Disordered" evidence="4">
    <location>
        <begin position="1"/>
        <end position="78"/>
    </location>
</feature>
<dbReference type="PANTHER" id="PTHR47807">
    <property type="entry name" value="PROTEIN TBF1"/>
    <property type="match status" value="1"/>
</dbReference>
<dbReference type="GO" id="GO:0010833">
    <property type="term" value="P:telomere maintenance via telomere lengthening"/>
    <property type="evidence" value="ECO:0007669"/>
    <property type="project" value="TreeGrafter"/>
</dbReference>
<dbReference type="Proteomes" id="UP000326924">
    <property type="component" value="Unassembled WGS sequence"/>
</dbReference>
<dbReference type="InterPro" id="IPR013867">
    <property type="entry name" value="Telomere_rpt-bd_fac_dimer_dom"/>
</dbReference>
<proteinExistence type="predicted"/>
<feature type="compositionally biased region" description="Basic and acidic residues" evidence="4">
    <location>
        <begin position="97"/>
        <end position="108"/>
    </location>
</feature>
<dbReference type="Pfam" id="PF00249">
    <property type="entry name" value="Myb_DNA-binding"/>
    <property type="match status" value="1"/>
</dbReference>
<evidence type="ECO:0000256" key="3">
    <source>
        <dbReference type="ARBA" id="ARBA00023306"/>
    </source>
</evidence>
<evidence type="ECO:0000256" key="2">
    <source>
        <dbReference type="ARBA" id="ARBA00023242"/>
    </source>
</evidence>
<dbReference type="Pfam" id="PF08558">
    <property type="entry name" value="TRF"/>
    <property type="match status" value="1"/>
</dbReference>
<feature type="compositionally biased region" description="Basic and acidic residues" evidence="4">
    <location>
        <begin position="434"/>
        <end position="444"/>
    </location>
</feature>
<feature type="compositionally biased region" description="Basic and acidic residues" evidence="4">
    <location>
        <begin position="392"/>
        <end position="407"/>
    </location>
</feature>
<dbReference type="SUPFAM" id="SSF46689">
    <property type="entry name" value="Homeodomain-like"/>
    <property type="match status" value="1"/>
</dbReference>
<dbReference type="GO" id="GO:0042803">
    <property type="term" value="F:protein homodimerization activity"/>
    <property type="evidence" value="ECO:0007669"/>
    <property type="project" value="InterPro"/>
</dbReference>
<feature type="region of interest" description="Disordered" evidence="4">
    <location>
        <begin position="92"/>
        <end position="117"/>
    </location>
</feature>
<feature type="region of interest" description="Disordered" evidence="4">
    <location>
        <begin position="716"/>
        <end position="753"/>
    </location>
</feature>
<accession>A0A5J5F7K8</accession>
<evidence type="ECO:0000256" key="1">
    <source>
        <dbReference type="ARBA" id="ARBA00023125"/>
    </source>
</evidence>
<organism evidence="7 8">
    <name type="scientific">Sphaerosporella brunnea</name>
    <dbReference type="NCBI Taxonomy" id="1250544"/>
    <lineage>
        <taxon>Eukaryota</taxon>
        <taxon>Fungi</taxon>
        <taxon>Dikarya</taxon>
        <taxon>Ascomycota</taxon>
        <taxon>Pezizomycotina</taxon>
        <taxon>Pezizomycetes</taxon>
        <taxon>Pezizales</taxon>
        <taxon>Pyronemataceae</taxon>
        <taxon>Sphaerosporella</taxon>
    </lineage>
</organism>
<sequence length="753" mass="84963">MVNTRSRQSADPEARRAAANPAKAPRAKRASHTSEPAPHARRSRSRQAEPTPVLVTRKTSTRKGQRKSQSDYEEEAARQQLLVESDWRKGKQLMSPVREEESTPIREREDEEEESARDIDREMAIAELPMLQTTAETLLKLLLHDKRDLTEIREELSKPDSVLSRRLDARKKTFEVPKMHFGKQKYISPNVIASVVKTDAYHPVLHEANLAVITAFFYTARQETDVLYVDLKALDLTFPEILGEHLTKENFPLALDLRTQTLVAGIVRDHEKDGFSAEALLNDVFYDGDSYRSFAGYIGVSSLIRERIDQLKLILTKSRENGDDIELGSLLEEYPWEKFVRRMVEYFRKLLADSGRRKMIDAAVENARAFDPSGPAEPGSENPPVSGQGDKALAEDKGKEKQEEHEPLSGLGAVRGFLGDKPAAGDYQQAIRRLGNEGNKENRPVPEPVVAGPSRRSFLDRQAGAKRVEWDSEAGHSQSPEQPQKRKRRAIEEEESGSEFELDTRVENEERRKRTRREPVPHSARNSAVSVRTSGVSARASARTTSTRFSGASDGPISGAPAYRNSDGHVGGGIIHRNELVPAHIGRQRSQSADSAESDDETCAGATALKRLDRINRRMRPRHLGGQQGRSPWTDEQTQTLIDMIGKYGPNWSFIAQQRHANLRGRTNVNLKDKARNIKIQYLRNNSRLPAGFRGVTISEKDRLQLMEKYDVHAAALEEECPDPGDEKYDVEDEDDEEREVISEHDEEEEQRQ</sequence>
<evidence type="ECO:0000256" key="4">
    <source>
        <dbReference type="SAM" id="MobiDB-lite"/>
    </source>
</evidence>
<feature type="domain" description="HTH myb-type" evidence="6">
    <location>
        <begin position="630"/>
        <end position="683"/>
    </location>
</feature>
<name>A0A5J5F7K8_9PEZI</name>
<feature type="region of interest" description="Disordered" evidence="4">
    <location>
        <begin position="369"/>
        <end position="421"/>
    </location>
</feature>
<protein>
    <submittedName>
        <fullName evidence="7">Uncharacterized protein</fullName>
    </submittedName>
</protein>
<dbReference type="PROSITE" id="PS51294">
    <property type="entry name" value="HTH_MYB"/>
    <property type="match status" value="1"/>
</dbReference>
<feature type="region of interest" description="Disordered" evidence="4">
    <location>
        <begin position="434"/>
        <end position="569"/>
    </location>
</feature>
<evidence type="ECO:0000259" key="6">
    <source>
        <dbReference type="PROSITE" id="PS51294"/>
    </source>
</evidence>
<keyword evidence="2" id="KW-0539">Nucleus</keyword>
<reference evidence="7 8" key="1">
    <citation type="submission" date="2019-09" db="EMBL/GenBank/DDBJ databases">
        <title>Draft genome of the ectomycorrhizal ascomycete Sphaerosporella brunnea.</title>
        <authorList>
            <consortium name="DOE Joint Genome Institute"/>
            <person name="Benucci G.M."/>
            <person name="Marozzi G."/>
            <person name="Antonielli L."/>
            <person name="Sanchez S."/>
            <person name="Marco P."/>
            <person name="Wang X."/>
            <person name="Falini L.B."/>
            <person name="Barry K."/>
            <person name="Haridas S."/>
            <person name="Lipzen A."/>
            <person name="Labutti K."/>
            <person name="Grigoriev I.V."/>
            <person name="Murat C."/>
            <person name="Martin F."/>
            <person name="Albertini E."/>
            <person name="Donnini D."/>
            <person name="Bonito G."/>
        </authorList>
    </citation>
    <scope>NUCLEOTIDE SEQUENCE [LARGE SCALE GENOMIC DNA]</scope>
    <source>
        <strain evidence="7 8">Sb_GMNB300</strain>
    </source>
</reference>
<evidence type="ECO:0000259" key="5">
    <source>
        <dbReference type="PROSITE" id="PS50090"/>
    </source>
</evidence>
<keyword evidence="3" id="KW-0131">Cell cycle</keyword>
<keyword evidence="1" id="KW-0238">DNA-binding</keyword>
<dbReference type="GO" id="GO:0003691">
    <property type="term" value="F:double-stranded telomeric DNA binding"/>
    <property type="evidence" value="ECO:0007669"/>
    <property type="project" value="TreeGrafter"/>
</dbReference>
<dbReference type="InterPro" id="IPR017930">
    <property type="entry name" value="Myb_dom"/>
</dbReference>
<feature type="compositionally biased region" description="Acidic residues" evidence="4">
    <location>
        <begin position="717"/>
        <end position="753"/>
    </location>
</feature>
<dbReference type="PROSITE" id="PS50090">
    <property type="entry name" value="MYB_LIKE"/>
    <property type="match status" value="1"/>
</dbReference>
<feature type="compositionally biased region" description="Acidic residues" evidence="4">
    <location>
        <begin position="492"/>
        <end position="501"/>
    </location>
</feature>
<evidence type="ECO:0000313" key="8">
    <source>
        <dbReference type="Proteomes" id="UP000326924"/>
    </source>
</evidence>
<dbReference type="InParanoid" id="A0A5J5F7K8"/>
<dbReference type="InterPro" id="IPR001005">
    <property type="entry name" value="SANT/Myb"/>
</dbReference>
<dbReference type="InterPro" id="IPR052833">
    <property type="entry name" value="Telomeric_DNA-bd_trans-reg"/>
</dbReference>
<gene>
    <name evidence="7" type="ORF">FN846DRAFT_932158</name>
</gene>
<dbReference type="AlphaFoldDB" id="A0A5J5F7K8"/>
<dbReference type="PANTHER" id="PTHR47807:SF1">
    <property type="entry name" value="PROTEIN TBF1"/>
    <property type="match status" value="1"/>
</dbReference>
<feature type="domain" description="Myb-like" evidence="5">
    <location>
        <begin position="625"/>
        <end position="679"/>
    </location>
</feature>
<feature type="compositionally biased region" description="Low complexity" evidence="4">
    <location>
        <begin position="527"/>
        <end position="553"/>
    </location>
</feature>
<comment type="caution">
    <text evidence="7">The sequence shown here is derived from an EMBL/GenBank/DDBJ whole genome shotgun (WGS) entry which is preliminary data.</text>
</comment>
<dbReference type="InterPro" id="IPR009057">
    <property type="entry name" value="Homeodomain-like_sf"/>
</dbReference>
<dbReference type="EMBL" id="VXIS01000019">
    <property type="protein sequence ID" value="KAA8912906.1"/>
    <property type="molecule type" value="Genomic_DNA"/>
</dbReference>